<gene>
    <name evidence="1" type="ORF">AA0117_g12832</name>
</gene>
<dbReference type="PANTHER" id="PTHR33481:SF1">
    <property type="entry name" value="ENDONUCLEASE_EXONUCLEASE_PHOSPHATASE DOMAIN-CONTAINING PROTEIN-RELATED"/>
    <property type="match status" value="1"/>
</dbReference>
<dbReference type="AlphaFoldDB" id="A0A4Q4MZK5"/>
<dbReference type="InterPro" id="IPR012337">
    <property type="entry name" value="RNaseH-like_sf"/>
</dbReference>
<name>A0A4Q4MZK5_ALTAL</name>
<protein>
    <recommendedName>
        <fullName evidence="3">RNase H type-1 domain-containing protein</fullName>
    </recommendedName>
</protein>
<dbReference type="SUPFAM" id="SSF53098">
    <property type="entry name" value="Ribonuclease H-like"/>
    <property type="match status" value="1"/>
</dbReference>
<dbReference type="InterPro" id="IPR036397">
    <property type="entry name" value="RNaseH_sf"/>
</dbReference>
<evidence type="ECO:0000313" key="1">
    <source>
        <dbReference type="EMBL" id="RYN63073.1"/>
    </source>
</evidence>
<dbReference type="VEuPathDB" id="FungiDB:CC77DRAFT_282675"/>
<dbReference type="GO" id="GO:0003676">
    <property type="term" value="F:nucleic acid binding"/>
    <property type="evidence" value="ECO:0007669"/>
    <property type="project" value="InterPro"/>
</dbReference>
<dbReference type="Proteomes" id="UP000291422">
    <property type="component" value="Unassembled WGS sequence"/>
</dbReference>
<dbReference type="PANTHER" id="PTHR33481">
    <property type="entry name" value="REVERSE TRANSCRIPTASE"/>
    <property type="match status" value="1"/>
</dbReference>
<reference evidence="2" key="1">
    <citation type="journal article" date="2019" name="bioRxiv">
        <title>Genomics, evolutionary history and diagnostics of the Alternaria alternata species group including apple and Asian pear pathotypes.</title>
        <authorList>
            <person name="Armitage A.D."/>
            <person name="Cockerton H.M."/>
            <person name="Sreenivasaprasad S."/>
            <person name="Woodhall J.W."/>
            <person name="Lane C.R."/>
            <person name="Harrison R.J."/>
            <person name="Clarkson J.P."/>
        </authorList>
    </citation>
    <scope>NUCLEOTIDE SEQUENCE [LARGE SCALE GENOMIC DNA]</scope>
    <source>
        <strain evidence="2">FERA 1177</strain>
    </source>
</reference>
<proteinExistence type="predicted"/>
<comment type="caution">
    <text evidence="1">The sequence shown here is derived from an EMBL/GenBank/DDBJ whole genome shotgun (WGS) entry which is preliminary data.</text>
</comment>
<dbReference type="EMBL" id="PDXD01000090">
    <property type="protein sequence ID" value="RYN63073.1"/>
    <property type="molecule type" value="Genomic_DNA"/>
</dbReference>
<evidence type="ECO:0000313" key="2">
    <source>
        <dbReference type="Proteomes" id="UP000291422"/>
    </source>
</evidence>
<evidence type="ECO:0008006" key="3">
    <source>
        <dbReference type="Google" id="ProtNLM"/>
    </source>
</evidence>
<dbReference type="Gene3D" id="3.30.420.10">
    <property type="entry name" value="Ribonuclease H-like superfamily/Ribonuclease H"/>
    <property type="match status" value="1"/>
</dbReference>
<sequence length="884" mass="100406">MFGLDKEAYNNDIVNEHNTEARYLRDWRRDGPLGVLIDIINYIKTPQQHDLFASLQRSVNDQSHTKTILEPIKPVVTRWNSYHDAFERAVQLSETFNLYANTHIDRTARDDAYAHSRDNKLPDAPSWMRSGGLKAADWAVITEYIDVLKPLKEATKRLEARGKQGSFGAIYEVIPVFEYVLGAYEAILRTYDHVDFNAHPEAPEDHLAINLKAAWRKATAYYTKLDASPAYYSATCLHPYYKNYCSNSWREKPHWIVLNEAELQQLWARYKPISLPVTRPRPPRSGGIDDAIAALVNFEPANEVDISKIDELNCWRRYEPAWTKEQFEQEGPTAQSNREGINAIIRDALDWERRSGATFEAEKTAVIHFTRKAYKSATEPFVIKGQSVSPKDHVKILGVLMDARLKYHKHIARAAAKGLETALELRRLRGLSPTAARQLFTATVAPTVDYASNVWMHACKDKLVRPINRVQRIGAQAIVGTFLTVATWVAEAEAHIPSAQERFWKRAVKLWTDIHALPETNPLRRNTSRMRKFRRQYRSPLFQVAEALKDIDMERMETIRPGVLAPWEKRVQTVVENAAQGLEANWAVRIAVSSSARNGVVGMGGAISIQNIEKRSFSVTLGKREEQNPYAAELAAMAEALSRLPKLRFRSIALITRNKAAVLTLRRPRQQSGQSYISQFYKTVQTLRRDGNTVTVLWLPASEECELASLAKQEAKMATRLNARPQTQLPRMRSTTHNIARKQGIAKKVPADVGAYSKRIDTALPGKHTRQLYDGLSRKESSVLAQLRTGMAQLNTYRHRIKASTTDQCECGQAAETVEHFLFRCRKWTTQRTEMLQCTQASRGNLPFYLGGKAATDDAKWTPDMDAVRATIRFAIATRRLEAN</sequence>
<accession>A0A4Q4MZK5</accession>
<organism evidence="1 2">
    <name type="scientific">Alternaria alternata</name>
    <name type="common">Alternaria rot fungus</name>
    <name type="synonym">Torula alternata</name>
    <dbReference type="NCBI Taxonomy" id="5599"/>
    <lineage>
        <taxon>Eukaryota</taxon>
        <taxon>Fungi</taxon>
        <taxon>Dikarya</taxon>
        <taxon>Ascomycota</taxon>
        <taxon>Pezizomycotina</taxon>
        <taxon>Dothideomycetes</taxon>
        <taxon>Pleosporomycetidae</taxon>
        <taxon>Pleosporales</taxon>
        <taxon>Pleosporineae</taxon>
        <taxon>Pleosporaceae</taxon>
        <taxon>Alternaria</taxon>
        <taxon>Alternaria sect. Alternaria</taxon>
        <taxon>Alternaria alternata complex</taxon>
    </lineage>
</organism>